<accession>A0ABW0IY30</accession>
<evidence type="ECO:0000313" key="2">
    <source>
        <dbReference type="Proteomes" id="UP001596053"/>
    </source>
</evidence>
<comment type="caution">
    <text evidence="1">The sequence shown here is derived from an EMBL/GenBank/DDBJ whole genome shotgun (WGS) entry which is preliminary data.</text>
</comment>
<proteinExistence type="predicted"/>
<protein>
    <submittedName>
        <fullName evidence="1">Uncharacterized protein</fullName>
    </submittedName>
</protein>
<sequence>MAFLMAETMTAKTDVIVVDVENLCGKNTAGRITVAAIAEK</sequence>
<dbReference type="Proteomes" id="UP001596053">
    <property type="component" value="Unassembled WGS sequence"/>
</dbReference>
<gene>
    <name evidence="1" type="ORF">ACFPOB_24090</name>
</gene>
<dbReference type="EMBL" id="JBHSLW010000043">
    <property type="protein sequence ID" value="MFC5422647.1"/>
    <property type="molecule type" value="Genomic_DNA"/>
</dbReference>
<keyword evidence="2" id="KW-1185">Reference proteome</keyword>
<reference evidence="2" key="1">
    <citation type="journal article" date="2019" name="Int. J. Syst. Evol. Microbiol.">
        <title>The Global Catalogue of Microorganisms (GCM) 10K type strain sequencing project: providing services to taxonomists for standard genome sequencing and annotation.</title>
        <authorList>
            <consortium name="The Broad Institute Genomics Platform"/>
            <consortium name="The Broad Institute Genome Sequencing Center for Infectious Disease"/>
            <person name="Wu L."/>
            <person name="Ma J."/>
        </authorList>
    </citation>
    <scope>NUCLEOTIDE SEQUENCE [LARGE SCALE GENOMIC DNA]</scope>
    <source>
        <strain evidence="2">NCAIM B.01391</strain>
    </source>
</reference>
<evidence type="ECO:0000313" key="1">
    <source>
        <dbReference type="EMBL" id="MFC5422647.1"/>
    </source>
</evidence>
<name>A0ABW0IY30_9HYPH</name>
<dbReference type="RefSeq" id="WP_377800895.1">
    <property type="nucleotide sequence ID" value="NZ_JBHSLW010000043.1"/>
</dbReference>
<organism evidence="1 2">
    <name type="scientific">Bosea eneae</name>
    <dbReference type="NCBI Taxonomy" id="151454"/>
    <lineage>
        <taxon>Bacteria</taxon>
        <taxon>Pseudomonadati</taxon>
        <taxon>Pseudomonadota</taxon>
        <taxon>Alphaproteobacteria</taxon>
        <taxon>Hyphomicrobiales</taxon>
        <taxon>Boseaceae</taxon>
        <taxon>Bosea</taxon>
    </lineage>
</organism>